<gene>
    <name evidence="1" type="ORF">CYNAS_LOCUS19899</name>
</gene>
<proteinExistence type="predicted"/>
<protein>
    <submittedName>
        <fullName evidence="1">Uncharacterized protein</fullName>
    </submittedName>
</protein>
<evidence type="ECO:0000313" key="1">
    <source>
        <dbReference type="EMBL" id="CAJ0607916.1"/>
    </source>
</evidence>
<evidence type="ECO:0000313" key="2">
    <source>
        <dbReference type="Proteomes" id="UP001176961"/>
    </source>
</evidence>
<dbReference type="AlphaFoldDB" id="A0AA36HCN5"/>
<name>A0AA36HCN5_CYLNA</name>
<dbReference type="Proteomes" id="UP001176961">
    <property type="component" value="Unassembled WGS sequence"/>
</dbReference>
<reference evidence="1" key="1">
    <citation type="submission" date="2023-07" db="EMBL/GenBank/DDBJ databases">
        <authorList>
            <consortium name="CYATHOMIX"/>
        </authorList>
    </citation>
    <scope>NUCLEOTIDE SEQUENCE</scope>
    <source>
        <strain evidence="1">N/A</strain>
    </source>
</reference>
<dbReference type="EMBL" id="CATQJL010000316">
    <property type="protein sequence ID" value="CAJ0607916.1"/>
    <property type="molecule type" value="Genomic_DNA"/>
</dbReference>
<accession>A0AA36HCN5</accession>
<sequence length="93" mass="11313">MKSSIALTEREREAVDSITFVHNHDYLRSFARKKSCYVCLFLRHLSFQIDSPHFFRREVVRLNRRTCEGFKRHNFNIRTVIFNDCMRLIDYPI</sequence>
<organism evidence="1 2">
    <name type="scientific">Cylicocyclus nassatus</name>
    <name type="common">Nematode worm</name>
    <dbReference type="NCBI Taxonomy" id="53992"/>
    <lineage>
        <taxon>Eukaryota</taxon>
        <taxon>Metazoa</taxon>
        <taxon>Ecdysozoa</taxon>
        <taxon>Nematoda</taxon>
        <taxon>Chromadorea</taxon>
        <taxon>Rhabditida</taxon>
        <taxon>Rhabditina</taxon>
        <taxon>Rhabditomorpha</taxon>
        <taxon>Strongyloidea</taxon>
        <taxon>Strongylidae</taxon>
        <taxon>Cylicocyclus</taxon>
    </lineage>
</organism>
<keyword evidence="2" id="KW-1185">Reference proteome</keyword>
<comment type="caution">
    <text evidence="1">The sequence shown here is derived from an EMBL/GenBank/DDBJ whole genome shotgun (WGS) entry which is preliminary data.</text>
</comment>